<evidence type="ECO:0000313" key="4">
    <source>
        <dbReference type="Proteomes" id="UP000248021"/>
    </source>
</evidence>
<proteinExistence type="predicted"/>
<keyword evidence="1" id="KW-0472">Membrane</keyword>
<reference evidence="3 4" key="1">
    <citation type="submission" date="2018-05" db="EMBL/GenBank/DDBJ databases">
        <title>Genomic Encyclopedia of Type Strains, Phase IV (KMG-IV): sequencing the most valuable type-strain genomes for metagenomic binning, comparative biology and taxonomic classification.</title>
        <authorList>
            <person name="Goeker M."/>
        </authorList>
    </citation>
    <scope>NUCLEOTIDE SEQUENCE [LARGE SCALE GENOMIC DNA]</scope>
    <source>
        <strain evidence="3 4">DSM 6462</strain>
    </source>
</reference>
<feature type="transmembrane region" description="Helical" evidence="1">
    <location>
        <begin position="136"/>
        <end position="155"/>
    </location>
</feature>
<keyword evidence="1" id="KW-0812">Transmembrane</keyword>
<keyword evidence="4" id="KW-1185">Reference proteome</keyword>
<dbReference type="AlphaFoldDB" id="A0A2V3UEK1"/>
<name>A0A2V3UEK1_9HYPH</name>
<evidence type="ECO:0000313" key="3">
    <source>
        <dbReference type="EMBL" id="PXW63417.1"/>
    </source>
</evidence>
<dbReference type="EMBL" id="QJJK01000002">
    <property type="protein sequence ID" value="PXW63417.1"/>
    <property type="molecule type" value="Genomic_DNA"/>
</dbReference>
<dbReference type="Pfam" id="PF07331">
    <property type="entry name" value="TctB"/>
    <property type="match status" value="1"/>
</dbReference>
<accession>A0A2V3UEK1</accession>
<evidence type="ECO:0000256" key="1">
    <source>
        <dbReference type="SAM" id="Phobius"/>
    </source>
</evidence>
<sequence>MAGPGDAMQQPVGSAGRQWVRGPQDVVAGLVVIAIAAVILRTLSLITTTSYSTFSPALFPRICTYCIMLGGVVLVARGLVKHGPGLERMPLRPLALVVLAVAGFGLIAPLFGYAIAGLLTLIVSGLAAPDLRLRQLLMVSILLIAASVALFSYALKLTMPIVMIPGLSF</sequence>
<dbReference type="Proteomes" id="UP000248021">
    <property type="component" value="Unassembled WGS sequence"/>
</dbReference>
<keyword evidence="1" id="KW-1133">Transmembrane helix</keyword>
<feature type="transmembrane region" description="Helical" evidence="1">
    <location>
        <begin position="92"/>
        <end position="116"/>
    </location>
</feature>
<gene>
    <name evidence="3" type="ORF">C7450_102333</name>
</gene>
<dbReference type="InterPro" id="IPR009936">
    <property type="entry name" value="DUF1468"/>
</dbReference>
<feature type="transmembrane region" description="Helical" evidence="1">
    <location>
        <begin position="26"/>
        <end position="46"/>
    </location>
</feature>
<comment type="caution">
    <text evidence="3">The sequence shown here is derived from an EMBL/GenBank/DDBJ whole genome shotgun (WGS) entry which is preliminary data.</text>
</comment>
<evidence type="ECO:0000259" key="2">
    <source>
        <dbReference type="Pfam" id="PF07331"/>
    </source>
</evidence>
<protein>
    <submittedName>
        <fullName evidence="3">Tripartite tricarboxylate transporter TctB family protein</fullName>
    </submittedName>
</protein>
<organism evidence="3 4">
    <name type="scientific">Chelatococcus asaccharovorans</name>
    <dbReference type="NCBI Taxonomy" id="28210"/>
    <lineage>
        <taxon>Bacteria</taxon>
        <taxon>Pseudomonadati</taxon>
        <taxon>Pseudomonadota</taxon>
        <taxon>Alphaproteobacteria</taxon>
        <taxon>Hyphomicrobiales</taxon>
        <taxon>Chelatococcaceae</taxon>
        <taxon>Chelatococcus</taxon>
    </lineage>
</organism>
<feature type="transmembrane region" description="Helical" evidence="1">
    <location>
        <begin position="58"/>
        <end position="80"/>
    </location>
</feature>
<feature type="domain" description="DUF1468" evidence="2">
    <location>
        <begin position="27"/>
        <end position="160"/>
    </location>
</feature>